<dbReference type="PROSITE" id="PS50878">
    <property type="entry name" value="RT_POL"/>
    <property type="match status" value="1"/>
</dbReference>
<reference evidence="2" key="1">
    <citation type="journal article" date="2014" name="PLoS ONE">
        <title>Transcriptome-Based Identification of ABC Transporters in the Western Tarnished Plant Bug Lygus hesperus.</title>
        <authorList>
            <person name="Hull J.J."/>
            <person name="Chaney K."/>
            <person name="Geib S.M."/>
            <person name="Fabrick J.A."/>
            <person name="Brent C.S."/>
            <person name="Walsh D."/>
            <person name="Lavine L.C."/>
        </authorList>
    </citation>
    <scope>NUCLEOTIDE SEQUENCE</scope>
</reference>
<reference evidence="2" key="2">
    <citation type="submission" date="2014-07" db="EMBL/GenBank/DDBJ databases">
        <authorList>
            <person name="Hull J."/>
        </authorList>
    </citation>
    <scope>NUCLEOTIDE SEQUENCE</scope>
</reference>
<feature type="domain" description="Reverse transcriptase" evidence="1">
    <location>
        <begin position="1"/>
        <end position="132"/>
    </location>
</feature>
<dbReference type="InterPro" id="IPR000477">
    <property type="entry name" value="RT_dom"/>
</dbReference>
<feature type="non-terminal residue" evidence="2">
    <location>
        <position position="1"/>
    </location>
</feature>
<dbReference type="EMBL" id="GBHO01036259">
    <property type="protein sequence ID" value="JAG07345.1"/>
    <property type="molecule type" value="Transcribed_RNA"/>
</dbReference>
<dbReference type="PANTHER" id="PTHR19446">
    <property type="entry name" value="REVERSE TRANSCRIPTASES"/>
    <property type="match status" value="1"/>
</dbReference>
<dbReference type="SUPFAM" id="SSF56672">
    <property type="entry name" value="DNA/RNA polymerases"/>
    <property type="match status" value="1"/>
</dbReference>
<name>A0A0A9WR66_LYGHE</name>
<protein>
    <recommendedName>
        <fullName evidence="1">Reverse transcriptase domain-containing protein</fullName>
    </recommendedName>
</protein>
<dbReference type="Pfam" id="PF00078">
    <property type="entry name" value="RVT_1"/>
    <property type="match status" value="1"/>
</dbReference>
<evidence type="ECO:0000313" key="2">
    <source>
        <dbReference type="EMBL" id="JAG07345.1"/>
    </source>
</evidence>
<evidence type="ECO:0000259" key="1">
    <source>
        <dbReference type="PROSITE" id="PS50878"/>
    </source>
</evidence>
<dbReference type="AlphaFoldDB" id="A0A0A9WR66"/>
<accession>A0A0A9WR66</accession>
<dbReference type="GO" id="GO:0071897">
    <property type="term" value="P:DNA biosynthetic process"/>
    <property type="evidence" value="ECO:0007669"/>
    <property type="project" value="UniProtKB-ARBA"/>
</dbReference>
<gene>
    <name evidence="2" type="ORF">CM83_104469</name>
</gene>
<dbReference type="InterPro" id="IPR043502">
    <property type="entry name" value="DNA/RNA_pol_sf"/>
</dbReference>
<organism evidence="2">
    <name type="scientific">Lygus hesperus</name>
    <name type="common">Western plant bug</name>
    <dbReference type="NCBI Taxonomy" id="30085"/>
    <lineage>
        <taxon>Eukaryota</taxon>
        <taxon>Metazoa</taxon>
        <taxon>Ecdysozoa</taxon>
        <taxon>Arthropoda</taxon>
        <taxon>Hexapoda</taxon>
        <taxon>Insecta</taxon>
        <taxon>Pterygota</taxon>
        <taxon>Neoptera</taxon>
        <taxon>Paraneoptera</taxon>
        <taxon>Hemiptera</taxon>
        <taxon>Heteroptera</taxon>
        <taxon>Panheteroptera</taxon>
        <taxon>Cimicomorpha</taxon>
        <taxon>Miridae</taxon>
        <taxon>Mirini</taxon>
        <taxon>Lygus</taxon>
    </lineage>
</organism>
<feature type="non-terminal residue" evidence="2">
    <location>
        <position position="132"/>
    </location>
</feature>
<proteinExistence type="predicted"/>
<sequence length="132" mass="14206">CLKLAKVGQKDCCIVMLDLAKAYDSVGHNHLTETLDSLPIPGNLCALLKSLAVGNSFQLEVNKMRSRPINMNRGVAQGSPLSPTLFNLCQDFVLKEIADPDVAAVHGFQIQPGLENIIAMAFADDNVLVTNS</sequence>